<evidence type="ECO:0000259" key="3">
    <source>
        <dbReference type="PROSITE" id="PS50853"/>
    </source>
</evidence>
<dbReference type="GO" id="GO:0016301">
    <property type="term" value="F:kinase activity"/>
    <property type="evidence" value="ECO:0007669"/>
    <property type="project" value="UniProtKB-KW"/>
</dbReference>
<keyword evidence="4" id="KW-0808">Transferase</keyword>
<gene>
    <name evidence="4" type="ORF">PoB_006505300</name>
</gene>
<feature type="region of interest" description="Disordered" evidence="2">
    <location>
        <begin position="348"/>
        <end position="560"/>
    </location>
</feature>
<dbReference type="SMART" id="SM00060">
    <property type="entry name" value="FN3"/>
    <property type="match status" value="1"/>
</dbReference>
<feature type="compositionally biased region" description="Low complexity" evidence="2">
    <location>
        <begin position="501"/>
        <end position="510"/>
    </location>
</feature>
<keyword evidence="5" id="KW-1185">Reference proteome</keyword>
<feature type="region of interest" description="Disordered" evidence="2">
    <location>
        <begin position="177"/>
        <end position="214"/>
    </location>
</feature>
<dbReference type="AlphaFoldDB" id="A0AAV4D306"/>
<feature type="compositionally biased region" description="Low complexity" evidence="2">
    <location>
        <begin position="411"/>
        <end position="434"/>
    </location>
</feature>
<keyword evidence="4" id="KW-0418">Kinase</keyword>
<feature type="region of interest" description="Disordered" evidence="2">
    <location>
        <begin position="1"/>
        <end position="63"/>
    </location>
</feature>
<dbReference type="InterPro" id="IPR013783">
    <property type="entry name" value="Ig-like_fold"/>
</dbReference>
<evidence type="ECO:0000256" key="2">
    <source>
        <dbReference type="SAM" id="MobiDB-lite"/>
    </source>
</evidence>
<dbReference type="PROSITE" id="PS50853">
    <property type="entry name" value="FN3"/>
    <property type="match status" value="1"/>
</dbReference>
<evidence type="ECO:0000256" key="1">
    <source>
        <dbReference type="ARBA" id="ARBA00022737"/>
    </source>
</evidence>
<organism evidence="4 5">
    <name type="scientific">Plakobranchus ocellatus</name>
    <dbReference type="NCBI Taxonomy" id="259542"/>
    <lineage>
        <taxon>Eukaryota</taxon>
        <taxon>Metazoa</taxon>
        <taxon>Spiralia</taxon>
        <taxon>Lophotrochozoa</taxon>
        <taxon>Mollusca</taxon>
        <taxon>Gastropoda</taxon>
        <taxon>Heterobranchia</taxon>
        <taxon>Euthyneura</taxon>
        <taxon>Panpulmonata</taxon>
        <taxon>Sacoglossa</taxon>
        <taxon>Placobranchoidea</taxon>
        <taxon>Plakobranchidae</taxon>
        <taxon>Plakobranchus</taxon>
    </lineage>
</organism>
<dbReference type="InterPro" id="IPR003961">
    <property type="entry name" value="FN3_dom"/>
</dbReference>
<dbReference type="PANTHER" id="PTHR13817:SF73">
    <property type="entry name" value="FIBRONECTIN TYPE-III DOMAIN-CONTAINING PROTEIN"/>
    <property type="match status" value="1"/>
</dbReference>
<keyword evidence="1" id="KW-0677">Repeat</keyword>
<feature type="compositionally biased region" description="Low complexity" evidence="2">
    <location>
        <begin position="252"/>
        <end position="288"/>
    </location>
</feature>
<protein>
    <submittedName>
        <fullName evidence="4">Myosin light chain kinase, smooth muscle</fullName>
    </submittedName>
</protein>
<dbReference type="InterPro" id="IPR036116">
    <property type="entry name" value="FN3_sf"/>
</dbReference>
<proteinExistence type="predicted"/>
<feature type="region of interest" description="Disordered" evidence="2">
    <location>
        <begin position="243"/>
        <end position="331"/>
    </location>
</feature>
<dbReference type="InterPro" id="IPR050964">
    <property type="entry name" value="Striated_Muscle_Regulatory"/>
</dbReference>
<feature type="compositionally biased region" description="Basic residues" evidence="2">
    <location>
        <begin position="47"/>
        <end position="59"/>
    </location>
</feature>
<dbReference type="CDD" id="cd00063">
    <property type="entry name" value="FN3"/>
    <property type="match status" value="1"/>
</dbReference>
<dbReference type="Pfam" id="PF00041">
    <property type="entry name" value="fn3"/>
    <property type="match status" value="1"/>
</dbReference>
<feature type="compositionally biased region" description="Polar residues" evidence="2">
    <location>
        <begin position="321"/>
        <end position="331"/>
    </location>
</feature>
<dbReference type="SUPFAM" id="SSF49265">
    <property type="entry name" value="Fibronectin type III"/>
    <property type="match status" value="1"/>
</dbReference>
<accession>A0AAV4D306</accession>
<feature type="compositionally biased region" description="Polar residues" evidence="2">
    <location>
        <begin position="443"/>
        <end position="458"/>
    </location>
</feature>
<feature type="compositionally biased region" description="Basic and acidic residues" evidence="2">
    <location>
        <begin position="25"/>
        <end position="46"/>
    </location>
</feature>
<feature type="domain" description="Fibronectin type-III" evidence="3">
    <location>
        <begin position="55"/>
        <end position="168"/>
    </location>
</feature>
<dbReference type="Proteomes" id="UP000735302">
    <property type="component" value="Unassembled WGS sequence"/>
</dbReference>
<dbReference type="EMBL" id="BLXT01007322">
    <property type="protein sequence ID" value="GFO38548.1"/>
    <property type="molecule type" value="Genomic_DNA"/>
</dbReference>
<feature type="compositionally biased region" description="Low complexity" evidence="2">
    <location>
        <begin position="475"/>
        <end position="491"/>
    </location>
</feature>
<evidence type="ECO:0000313" key="4">
    <source>
        <dbReference type="EMBL" id="GFO38548.1"/>
    </source>
</evidence>
<name>A0AAV4D306_9GAST</name>
<sequence length="803" mass="85999">MGANQSYEGEITHEGCKGAHSSKHYKQEQQTRTGADKLHKNADGVGKKHKAKPGPPHKPKVSEVTHNSITVSWQPPRYNLHSPSNGATVIAYTVEMTQLSTGNGKTHSNHGKLHQGHWVTLTKVCQASSYSAKDLSPDSTYAFRVRAENVHGVGKPSAPSEPTTTHMFESTADSLSLASVPAGSPNSSCPLERSYAPSSPTSLSPADGQGSVGAPRLRRRHSFNVHLDGGAVTKIVNHSDVVLTNHDSSNNPSAMSHSHSCHASISPPNSTTSSSSMSTLSPSSAMSSGFNFNHRYSERRKASSASSGDRSPRLYERSHNTSHPSASVTSLCRKNSYNTSSQGRKISLPILLPGTGTDSLTRMRESRSSLRSNVSDVQAGEGQGHGASGSHEIMVVTVGRSSNSKSARRLSNGSVGSGTTTNSNGSSSNNSRKGSGNKDRLSRTSIGSGGSEVTSSRMSLDDSIPLDASRGIRTSLASSESSSAAVVSSSSGERECGGRCGSYPSLSGRSSRSDATLSNSKDGSKDSLCDLGSSNRSTSSVGEDMVDSGESRGLDNNFRPLNEYDDEKLRSFTNYNNVKDIDMKDGSEKILSENRTKQIDLENCDDIYKLKEELKNFEFTEENLRFHDMGHNFVHHKNHHNVHHVDPQHDTNGSLEKGSYYASLENPWEKEASTNGLSERILAAPVCDDIKMALYARDMSDTSAPGFPLTNADTSSHTTGDLDSYEPQADFSTSVYGGAGDFRTLRSVLQSSSMFVKAQRFSPDVVGVVVGEGGDTCRTLTRARLTTIADADEDEDAVRITTL</sequence>
<dbReference type="PRINTS" id="PR00014">
    <property type="entry name" value="FNTYPEIII"/>
</dbReference>
<feature type="compositionally biased region" description="Basic and acidic residues" evidence="2">
    <location>
        <begin position="310"/>
        <end position="319"/>
    </location>
</feature>
<dbReference type="Gene3D" id="2.60.40.10">
    <property type="entry name" value="Immunoglobulins"/>
    <property type="match status" value="1"/>
</dbReference>
<comment type="caution">
    <text evidence="4">The sequence shown here is derived from an EMBL/GenBank/DDBJ whole genome shotgun (WGS) entry which is preliminary data.</text>
</comment>
<evidence type="ECO:0000313" key="5">
    <source>
        <dbReference type="Proteomes" id="UP000735302"/>
    </source>
</evidence>
<dbReference type="PANTHER" id="PTHR13817">
    <property type="entry name" value="TITIN"/>
    <property type="match status" value="1"/>
</dbReference>
<feature type="compositionally biased region" description="Polar residues" evidence="2">
    <location>
        <begin position="532"/>
        <end position="541"/>
    </location>
</feature>
<reference evidence="4 5" key="1">
    <citation type="journal article" date="2021" name="Elife">
        <title>Chloroplast acquisition without the gene transfer in kleptoplastic sea slugs, Plakobranchus ocellatus.</title>
        <authorList>
            <person name="Maeda T."/>
            <person name="Takahashi S."/>
            <person name="Yoshida T."/>
            <person name="Shimamura S."/>
            <person name="Takaki Y."/>
            <person name="Nagai Y."/>
            <person name="Toyoda A."/>
            <person name="Suzuki Y."/>
            <person name="Arimoto A."/>
            <person name="Ishii H."/>
            <person name="Satoh N."/>
            <person name="Nishiyama T."/>
            <person name="Hasebe M."/>
            <person name="Maruyama T."/>
            <person name="Minagawa J."/>
            <person name="Obokata J."/>
            <person name="Shigenobu S."/>
        </authorList>
    </citation>
    <scope>NUCLEOTIDE SEQUENCE [LARGE SCALE GENOMIC DNA]</scope>
</reference>